<comment type="catalytic activity">
    <reaction evidence="10">
        <text>L-serine = pyruvate + NH4(+)</text>
        <dbReference type="Rhea" id="RHEA:19169"/>
        <dbReference type="ChEBI" id="CHEBI:15361"/>
        <dbReference type="ChEBI" id="CHEBI:28938"/>
        <dbReference type="ChEBI" id="CHEBI:33384"/>
        <dbReference type="EC" id="4.3.1.17"/>
    </reaction>
</comment>
<dbReference type="GO" id="GO:0005737">
    <property type="term" value="C:cytoplasm"/>
    <property type="evidence" value="ECO:0007669"/>
    <property type="project" value="UniProtKB-SubCell"/>
</dbReference>
<name>A0A1L0D827_9ASCO</name>
<dbReference type="EMBL" id="LT635764">
    <property type="protein sequence ID" value="SGZ48444.1"/>
    <property type="molecule type" value="Genomic_DNA"/>
</dbReference>
<evidence type="ECO:0000256" key="5">
    <source>
        <dbReference type="ARBA" id="ARBA00012093"/>
    </source>
</evidence>
<comment type="subcellular location">
    <subcellularLocation>
        <location evidence="2">Cytoplasm</location>
    </subcellularLocation>
</comment>
<dbReference type="InterPro" id="IPR036052">
    <property type="entry name" value="TrpB-like_PALP_sf"/>
</dbReference>
<organism evidence="12 13">
    <name type="scientific">Sungouiella intermedia</name>
    <dbReference type="NCBI Taxonomy" id="45354"/>
    <lineage>
        <taxon>Eukaryota</taxon>
        <taxon>Fungi</taxon>
        <taxon>Dikarya</taxon>
        <taxon>Ascomycota</taxon>
        <taxon>Saccharomycotina</taxon>
        <taxon>Pichiomycetes</taxon>
        <taxon>Metschnikowiaceae</taxon>
        <taxon>Sungouiella</taxon>
    </lineage>
</organism>
<sequence>MSTISQPIHTSSTVTQKPSVQTSLVDVTELVSTTKDLPCRILLKNELEQPSGSFKLRGIGHLIHSSIIKARLEGKTEIEVFASSGGNAGLAAAYSAQFYNVPCTVVVPTFAMPQIVEKLKLFGAKVVLKGKTISEADKNARKLMTLCDSSIHTIYCHPFDNPLIWEGHSQMIDEIFDSQLTVEEAKKLRGVICSVGGGGLYNGIMKGLKDNGSGASCLLLETKQAPTLSESIRAGSVITLNSVNSVATSLACSYVSPETLEMYNDQSTNKSFLRVIDDLDAVRGSIAFHQDFNKVIEPACGAAVSVVYNQIDFLKNSIPDLAKDDIVVVVVCGGSCTNDETLNNYNKMLRKSRL</sequence>
<dbReference type="Proteomes" id="UP000182259">
    <property type="component" value="Chromosome I"/>
</dbReference>
<dbReference type="InterPro" id="IPR000634">
    <property type="entry name" value="Ser/Thr_deHydtase_PyrdxlP-BS"/>
</dbReference>
<keyword evidence="7" id="KW-0963">Cytoplasm</keyword>
<dbReference type="PANTHER" id="PTHR48078">
    <property type="entry name" value="THREONINE DEHYDRATASE, MITOCHONDRIAL-RELATED"/>
    <property type="match status" value="1"/>
</dbReference>
<dbReference type="GO" id="GO:0006565">
    <property type="term" value="P:L-serine catabolic process"/>
    <property type="evidence" value="ECO:0007669"/>
    <property type="project" value="TreeGrafter"/>
</dbReference>
<dbReference type="GO" id="GO:0003941">
    <property type="term" value="F:L-serine ammonia-lyase activity"/>
    <property type="evidence" value="ECO:0007669"/>
    <property type="project" value="UniProtKB-EC"/>
</dbReference>
<dbReference type="GO" id="GO:0006094">
    <property type="term" value="P:gluconeogenesis"/>
    <property type="evidence" value="ECO:0007669"/>
    <property type="project" value="UniProtKB-KW"/>
</dbReference>
<dbReference type="AlphaFoldDB" id="A0A1L0D827"/>
<proteinExistence type="inferred from homology"/>
<evidence type="ECO:0000256" key="10">
    <source>
        <dbReference type="ARBA" id="ARBA00049406"/>
    </source>
</evidence>
<comment type="similarity">
    <text evidence="4">Belongs to the serine/threonine dehydratase family.</text>
</comment>
<dbReference type="EC" id="4.3.1.17" evidence="5"/>
<comment type="pathway">
    <text evidence="3">Carbohydrate biosynthesis; gluconeogenesis.</text>
</comment>
<comment type="cofactor">
    <cofactor evidence="1">
        <name>pyridoxal 5'-phosphate</name>
        <dbReference type="ChEBI" id="CHEBI:597326"/>
    </cofactor>
</comment>
<evidence type="ECO:0000256" key="9">
    <source>
        <dbReference type="ARBA" id="ARBA00023239"/>
    </source>
</evidence>
<dbReference type="PANTHER" id="PTHR48078:SF2">
    <property type="entry name" value="CATABOLIC L-SERINE_THREONINE DEHYDRATASE"/>
    <property type="match status" value="1"/>
</dbReference>
<dbReference type="Gene3D" id="3.40.50.1100">
    <property type="match status" value="2"/>
</dbReference>
<dbReference type="FunFam" id="3.40.50.1100:FF:000040">
    <property type="entry name" value="L-serine dehydratase, putative"/>
    <property type="match status" value="1"/>
</dbReference>
<protein>
    <recommendedName>
        <fullName evidence="5">L-serine ammonia-lyase</fullName>
        <ecNumber evidence="5">4.3.1.17</ecNumber>
    </recommendedName>
</protein>
<keyword evidence="9" id="KW-0456">Lyase</keyword>
<evidence type="ECO:0000313" key="13">
    <source>
        <dbReference type="Proteomes" id="UP000182259"/>
    </source>
</evidence>
<dbReference type="InterPro" id="IPR001926">
    <property type="entry name" value="TrpB-like_PALP"/>
</dbReference>
<evidence type="ECO:0000256" key="4">
    <source>
        <dbReference type="ARBA" id="ARBA00010869"/>
    </source>
</evidence>
<accession>A0A1L0D827</accession>
<feature type="domain" description="Tryptophan synthase beta chain-like PALP" evidence="11">
    <location>
        <begin position="22"/>
        <end position="333"/>
    </location>
</feature>
<evidence type="ECO:0000256" key="3">
    <source>
        <dbReference type="ARBA" id="ARBA00004742"/>
    </source>
</evidence>
<dbReference type="GO" id="GO:0006567">
    <property type="term" value="P:L-threonine catabolic process"/>
    <property type="evidence" value="ECO:0007669"/>
    <property type="project" value="TreeGrafter"/>
</dbReference>
<evidence type="ECO:0000256" key="2">
    <source>
        <dbReference type="ARBA" id="ARBA00004496"/>
    </source>
</evidence>
<keyword evidence="6" id="KW-0312">Gluconeogenesis</keyword>
<gene>
    <name evidence="12" type="ORF">SAMEA4029009_CIC11G00000001102</name>
</gene>
<reference evidence="12 13" key="1">
    <citation type="submission" date="2016-10" db="EMBL/GenBank/DDBJ databases">
        <authorList>
            <person name="de Groot N.N."/>
        </authorList>
    </citation>
    <scope>NUCLEOTIDE SEQUENCE [LARGE SCALE GENOMIC DNA]</scope>
    <source>
        <strain evidence="12 13">PYCC 4715</strain>
    </source>
</reference>
<evidence type="ECO:0000313" key="12">
    <source>
        <dbReference type="EMBL" id="SGZ48444.1"/>
    </source>
</evidence>
<evidence type="ECO:0000256" key="1">
    <source>
        <dbReference type="ARBA" id="ARBA00001933"/>
    </source>
</evidence>
<dbReference type="InterPro" id="IPR050147">
    <property type="entry name" value="Ser/Thr_Dehydratase"/>
</dbReference>
<keyword evidence="8" id="KW-0663">Pyridoxal phosphate</keyword>
<dbReference type="SUPFAM" id="SSF53686">
    <property type="entry name" value="Tryptophan synthase beta subunit-like PLP-dependent enzymes"/>
    <property type="match status" value="1"/>
</dbReference>
<dbReference type="PROSITE" id="PS00165">
    <property type="entry name" value="DEHYDRATASE_SER_THR"/>
    <property type="match status" value="1"/>
</dbReference>
<evidence type="ECO:0000256" key="7">
    <source>
        <dbReference type="ARBA" id="ARBA00022490"/>
    </source>
</evidence>
<dbReference type="GO" id="GO:0009097">
    <property type="term" value="P:isoleucine biosynthetic process"/>
    <property type="evidence" value="ECO:0007669"/>
    <property type="project" value="TreeGrafter"/>
</dbReference>
<evidence type="ECO:0000256" key="8">
    <source>
        <dbReference type="ARBA" id="ARBA00022898"/>
    </source>
</evidence>
<evidence type="ECO:0000256" key="6">
    <source>
        <dbReference type="ARBA" id="ARBA00022432"/>
    </source>
</evidence>
<dbReference type="GO" id="GO:0004794">
    <property type="term" value="F:threonine deaminase activity"/>
    <property type="evidence" value="ECO:0007669"/>
    <property type="project" value="TreeGrafter"/>
</dbReference>
<dbReference type="GO" id="GO:0030170">
    <property type="term" value="F:pyridoxal phosphate binding"/>
    <property type="evidence" value="ECO:0007669"/>
    <property type="project" value="InterPro"/>
</dbReference>
<dbReference type="Pfam" id="PF00291">
    <property type="entry name" value="PALP"/>
    <property type="match status" value="1"/>
</dbReference>
<evidence type="ECO:0000259" key="11">
    <source>
        <dbReference type="Pfam" id="PF00291"/>
    </source>
</evidence>